<keyword evidence="2" id="KW-1185">Reference proteome</keyword>
<dbReference type="PROSITE" id="PS51257">
    <property type="entry name" value="PROKAR_LIPOPROTEIN"/>
    <property type="match status" value="1"/>
</dbReference>
<evidence type="ECO:0000313" key="2">
    <source>
        <dbReference type="Proteomes" id="UP000185003"/>
    </source>
</evidence>
<dbReference type="STRING" id="536979.SAMN04488055_0459"/>
<dbReference type="InterPro" id="IPR007485">
    <property type="entry name" value="LPS_assembly_LptE"/>
</dbReference>
<dbReference type="GO" id="GO:0043165">
    <property type="term" value="P:Gram-negative-bacterium-type cell outer membrane assembly"/>
    <property type="evidence" value="ECO:0007669"/>
    <property type="project" value="InterPro"/>
</dbReference>
<dbReference type="EMBL" id="FSRA01000001">
    <property type="protein sequence ID" value="SIN67127.1"/>
    <property type="molecule type" value="Genomic_DNA"/>
</dbReference>
<dbReference type="Proteomes" id="UP000185003">
    <property type="component" value="Unassembled WGS sequence"/>
</dbReference>
<reference evidence="1 2" key="1">
    <citation type="submission" date="2016-11" db="EMBL/GenBank/DDBJ databases">
        <authorList>
            <person name="Jaros S."/>
            <person name="Januszkiewicz K."/>
            <person name="Wedrychowicz H."/>
        </authorList>
    </citation>
    <scope>NUCLEOTIDE SEQUENCE [LARGE SCALE GENOMIC DNA]</scope>
    <source>
        <strain evidence="1 2">DSM 24787</strain>
    </source>
</reference>
<organism evidence="1 2">
    <name type="scientific">Chitinophaga niabensis</name>
    <dbReference type="NCBI Taxonomy" id="536979"/>
    <lineage>
        <taxon>Bacteria</taxon>
        <taxon>Pseudomonadati</taxon>
        <taxon>Bacteroidota</taxon>
        <taxon>Chitinophagia</taxon>
        <taxon>Chitinophagales</taxon>
        <taxon>Chitinophagaceae</taxon>
        <taxon>Chitinophaga</taxon>
    </lineage>
</organism>
<dbReference type="GO" id="GO:0019867">
    <property type="term" value="C:outer membrane"/>
    <property type="evidence" value="ECO:0007669"/>
    <property type="project" value="InterPro"/>
</dbReference>
<name>A0A1N6D8S3_9BACT</name>
<protein>
    <submittedName>
        <fullName evidence="1">Lipopolysaccharide-assembly</fullName>
    </submittedName>
</protein>
<dbReference type="Pfam" id="PF04390">
    <property type="entry name" value="LptE"/>
    <property type="match status" value="1"/>
</dbReference>
<proteinExistence type="predicted"/>
<gene>
    <name evidence="1" type="ORF">SAMN04488055_0459</name>
</gene>
<sequence>MNKYAIRQPMVRTISFLVSISLWLILGGCSIKYSANGASIDPEAKTVLVRFIENRAPQNNPQLSQKVTEKLRTKILAQTRLTQTNDQNADYEFKGTITGYSVSNAAVTDVDKPASARLTITINITFIKRIGDKKGFTSQSFSRSADFDAGKTVTEVEPRLLEEIVPNLVDDVFNRAFANW</sequence>
<accession>A0A1N6D8S3</accession>
<evidence type="ECO:0000313" key="1">
    <source>
        <dbReference type="EMBL" id="SIN67127.1"/>
    </source>
</evidence>
<dbReference type="AlphaFoldDB" id="A0A1N6D8S3"/>